<reference evidence="1 2" key="2">
    <citation type="journal article" date="2012" name="PLoS Pathog.">
        <title>Diverse lifestyles and strategies of plant pathogenesis encoded in the genomes of eighteen Dothideomycetes fungi.</title>
        <authorList>
            <person name="Ohm R.A."/>
            <person name="Feau N."/>
            <person name="Henrissat B."/>
            <person name="Schoch C.L."/>
            <person name="Horwitz B.A."/>
            <person name="Barry K.W."/>
            <person name="Condon B.J."/>
            <person name="Copeland A.C."/>
            <person name="Dhillon B."/>
            <person name="Glaser F."/>
            <person name="Hesse C.N."/>
            <person name="Kosti I."/>
            <person name="LaButti K."/>
            <person name="Lindquist E.A."/>
            <person name="Lucas S."/>
            <person name="Salamov A.A."/>
            <person name="Bradshaw R.E."/>
            <person name="Ciuffetti L."/>
            <person name="Hamelin R.C."/>
            <person name="Kema G.H.J."/>
            <person name="Lawrence C."/>
            <person name="Scott J.A."/>
            <person name="Spatafora J.W."/>
            <person name="Turgeon B.G."/>
            <person name="de Wit P.J.G.M."/>
            <person name="Zhong S."/>
            <person name="Goodwin S.B."/>
            <person name="Grigoriev I.V."/>
        </authorList>
    </citation>
    <scope>NUCLEOTIDE SEQUENCE [LARGE SCALE GENOMIC DNA]</scope>
    <source>
        <strain evidence="2">NZE10 / CBS 128990</strain>
    </source>
</reference>
<evidence type="ECO:0008006" key="3">
    <source>
        <dbReference type="Google" id="ProtNLM"/>
    </source>
</evidence>
<dbReference type="STRING" id="675120.N1Q1P7"/>
<dbReference type="PANTHER" id="PTHR42103:SF2">
    <property type="entry name" value="AB HYDROLASE-1 DOMAIN-CONTAINING PROTEIN"/>
    <property type="match status" value="1"/>
</dbReference>
<dbReference type="InterPro" id="IPR029058">
    <property type="entry name" value="AB_hydrolase_fold"/>
</dbReference>
<name>N1Q1P7_DOTSN</name>
<gene>
    <name evidence="1" type="ORF">DOTSEDRAFT_118514</name>
</gene>
<sequence>MEPLYSFTIPSIEDDTPLDCRIYHRTKPFPGDHAGQRLRGAVLAHPYAPLGGCYDDPVVLSLTETLLSDGHIVMTFNFRYKHSRLACAGESAGRTSWTGNNEVLDYCSVVGLLFHYMQHFQIPNTADMADSHSRSLELLLGGYSFGALILARLPPVHVILDRFETAERGAAASEIILRARKLATQTPPATQNIRSPRRCRKIGLSAPHESQSRASPTPRQSFTMAYLLISPVLLPLTSTLCPPGFPFPLTFHGDSKDQPLSGLLSLHSPSLIIFGAADGFTSSKRLQQWVKRLCHRDSESLRWEQVDHAGHFWREAGVMQRLQYSVAAWCHSVHS</sequence>
<dbReference type="PANTHER" id="PTHR42103">
    <property type="entry name" value="ALPHA/BETA-HYDROLASES SUPERFAMILY PROTEIN"/>
    <property type="match status" value="1"/>
</dbReference>
<evidence type="ECO:0000313" key="2">
    <source>
        <dbReference type="Proteomes" id="UP000016933"/>
    </source>
</evidence>
<organism evidence="1 2">
    <name type="scientific">Dothistroma septosporum (strain NZE10 / CBS 128990)</name>
    <name type="common">Red band needle blight fungus</name>
    <name type="synonym">Mycosphaerella pini</name>
    <dbReference type="NCBI Taxonomy" id="675120"/>
    <lineage>
        <taxon>Eukaryota</taxon>
        <taxon>Fungi</taxon>
        <taxon>Dikarya</taxon>
        <taxon>Ascomycota</taxon>
        <taxon>Pezizomycotina</taxon>
        <taxon>Dothideomycetes</taxon>
        <taxon>Dothideomycetidae</taxon>
        <taxon>Mycosphaerellales</taxon>
        <taxon>Mycosphaerellaceae</taxon>
        <taxon>Dothistroma</taxon>
    </lineage>
</organism>
<accession>N1Q1P7</accession>
<dbReference type="eggNOG" id="ENOG502RXN2">
    <property type="taxonomic scope" value="Eukaryota"/>
</dbReference>
<dbReference type="Gene3D" id="3.40.50.1820">
    <property type="entry name" value="alpha/beta hydrolase"/>
    <property type="match status" value="1"/>
</dbReference>
<evidence type="ECO:0000313" key="1">
    <source>
        <dbReference type="EMBL" id="EME48575.1"/>
    </source>
</evidence>
<dbReference type="EMBL" id="KB446535">
    <property type="protein sequence ID" value="EME48575.1"/>
    <property type="molecule type" value="Genomic_DNA"/>
</dbReference>
<proteinExistence type="predicted"/>
<dbReference type="HOGENOM" id="CLU_035149_0_1_1"/>
<dbReference type="OMA" id="PRPAYLM"/>
<dbReference type="Proteomes" id="UP000016933">
    <property type="component" value="Unassembled WGS sequence"/>
</dbReference>
<dbReference type="SUPFAM" id="SSF53474">
    <property type="entry name" value="alpha/beta-Hydrolases"/>
    <property type="match status" value="1"/>
</dbReference>
<dbReference type="AlphaFoldDB" id="N1Q1P7"/>
<reference evidence="2" key="1">
    <citation type="journal article" date="2012" name="PLoS Genet.">
        <title>The genomes of the fungal plant pathogens Cladosporium fulvum and Dothistroma septosporum reveal adaptation to different hosts and lifestyles but also signatures of common ancestry.</title>
        <authorList>
            <person name="de Wit P.J.G.M."/>
            <person name="van der Burgt A."/>
            <person name="Oekmen B."/>
            <person name="Stergiopoulos I."/>
            <person name="Abd-Elsalam K.A."/>
            <person name="Aerts A.L."/>
            <person name="Bahkali A.H."/>
            <person name="Beenen H.G."/>
            <person name="Chettri P."/>
            <person name="Cox M.P."/>
            <person name="Datema E."/>
            <person name="de Vries R.P."/>
            <person name="Dhillon B."/>
            <person name="Ganley A.R."/>
            <person name="Griffiths S.A."/>
            <person name="Guo Y."/>
            <person name="Hamelin R.C."/>
            <person name="Henrissat B."/>
            <person name="Kabir M.S."/>
            <person name="Jashni M.K."/>
            <person name="Kema G."/>
            <person name="Klaubauf S."/>
            <person name="Lapidus A."/>
            <person name="Levasseur A."/>
            <person name="Lindquist E."/>
            <person name="Mehrabi R."/>
            <person name="Ohm R.A."/>
            <person name="Owen T.J."/>
            <person name="Salamov A."/>
            <person name="Schwelm A."/>
            <person name="Schijlen E."/>
            <person name="Sun H."/>
            <person name="van den Burg H.A."/>
            <person name="van Ham R.C.H.J."/>
            <person name="Zhang S."/>
            <person name="Goodwin S.B."/>
            <person name="Grigoriev I.V."/>
            <person name="Collemare J."/>
            <person name="Bradshaw R.E."/>
        </authorList>
    </citation>
    <scope>NUCLEOTIDE SEQUENCE [LARGE SCALE GENOMIC DNA]</scope>
    <source>
        <strain evidence="2">NZE10 / CBS 128990</strain>
    </source>
</reference>
<protein>
    <recommendedName>
        <fullName evidence="3">AB hydrolase-1 domain-containing protein</fullName>
    </recommendedName>
</protein>
<keyword evidence="2" id="KW-1185">Reference proteome</keyword>
<dbReference type="OrthoDB" id="10260961at2759"/>